<gene>
    <name evidence="3" type="ORF">PGLA1383_LOCUS36527</name>
</gene>
<dbReference type="Pfam" id="PF03357">
    <property type="entry name" value="Snf7"/>
    <property type="match status" value="1"/>
</dbReference>
<evidence type="ECO:0000313" key="4">
    <source>
        <dbReference type="Proteomes" id="UP000654075"/>
    </source>
</evidence>
<protein>
    <submittedName>
        <fullName evidence="3">Uncharacterized protein</fullName>
    </submittedName>
</protein>
<dbReference type="AlphaFoldDB" id="A0A813G1J7"/>
<feature type="coiled-coil region" evidence="1">
    <location>
        <begin position="25"/>
        <end position="52"/>
    </location>
</feature>
<keyword evidence="4" id="KW-1185">Reference proteome</keyword>
<dbReference type="Proteomes" id="UP000654075">
    <property type="component" value="Unassembled WGS sequence"/>
</dbReference>
<dbReference type="Gene3D" id="6.10.140.1230">
    <property type="match status" value="1"/>
</dbReference>
<evidence type="ECO:0000256" key="1">
    <source>
        <dbReference type="SAM" id="Coils"/>
    </source>
</evidence>
<reference evidence="3" key="1">
    <citation type="submission" date="2021-02" db="EMBL/GenBank/DDBJ databases">
        <authorList>
            <person name="Dougan E. K."/>
            <person name="Rhodes N."/>
            <person name="Thang M."/>
            <person name="Chan C."/>
        </authorList>
    </citation>
    <scope>NUCLEOTIDE SEQUENCE</scope>
</reference>
<dbReference type="PANTHER" id="PTHR10476">
    <property type="entry name" value="CHARGED MULTIVESICULAR BODY PROTEIN"/>
    <property type="match status" value="1"/>
</dbReference>
<comment type="caution">
    <text evidence="3">The sequence shown here is derived from an EMBL/GenBank/DDBJ whole genome shotgun (WGS) entry which is preliminary data.</text>
</comment>
<keyword evidence="1" id="KW-0175">Coiled coil</keyword>
<dbReference type="InterPro" id="IPR005024">
    <property type="entry name" value="Snf7_fam"/>
</dbReference>
<name>A0A813G1J7_POLGL</name>
<accession>A0A813G1J7</accession>
<evidence type="ECO:0000256" key="2">
    <source>
        <dbReference type="SAM" id="MobiDB-lite"/>
    </source>
</evidence>
<dbReference type="EMBL" id="CAJNNV010026749">
    <property type="protein sequence ID" value="CAE8618936.1"/>
    <property type="molecule type" value="Genomic_DNA"/>
</dbReference>
<feature type="non-terminal residue" evidence="3">
    <location>
        <position position="789"/>
    </location>
</feature>
<feature type="region of interest" description="Disordered" evidence="2">
    <location>
        <begin position="662"/>
        <end position="689"/>
    </location>
</feature>
<evidence type="ECO:0000313" key="3">
    <source>
        <dbReference type="EMBL" id="CAE8618936.1"/>
    </source>
</evidence>
<dbReference type="OrthoDB" id="444527at2759"/>
<feature type="region of interest" description="Disordered" evidence="2">
    <location>
        <begin position="249"/>
        <end position="275"/>
    </location>
</feature>
<sequence>MGNKNSAINTKLQAKEWQWQLKTEVKTLDREIKKIQVDEAKLQREIHDQAEKGNVDAVQMLARSVVRSRKAVQRLEKTKASMHAVNLQLTTSIATMSTTSSIRLSADIMRKMNGIARIPEVSGTMEAMRREMARCAEAEDAIEDALRDESEEVEASSEVQKLLEEMALDQMGPLARAKPRAPVQEPQRCLQEPQGPTRSLFRVLRGSTRRNDETIEQPDRAGMRFVCHRFVCRFGRSCTAKLAKPLERAEPLPAASGGEGSATKPKPRSASKGGLEKEHLQLLLQQPNDSLVERLKVVKSAWLHGRGELPQAWFASGGTKDALIASLLAGLSEFQPQGIELPTGLKAAVLAKDFCTDSCMQRFGLDWAGTLLQIRRAAQSTGVVEPGHVSDVTACTGEDNSRVSLSGSKKPAVAEQPWLMTQSADLLLQRLKTVKAAWLDNGGLLQSWLLNQEGKKEEMLQRLHTGLAEFQKQGISMPHGLKKAVLAEDFTFEACMKRFSLDWGRTKLQIRTADKTTGIVKPCHVSDSPACTGEDNSESTLCKPPRVSLSDSKKPAVAEQPWLLTQSAGLLIQRLNTVKAAWLDNGGLLMSWFNTECKREEVLQRLHTGLAEFQKQGISMPPGLKKAVLAEDFTFEACMKRFSLDWGRTKLQIQTADKTTGIVKPGHVSDSPACTGEDNSESTLCKPPRVSLSDSKKPAVAEQPWLMTQSADVLIQRLKTVKAAWLDNGGLLMSWLDQQGKKEDILQRLHTGLAEFQKQGISMPTGLKKAVLAEDFAFEACMEWFSLDW</sequence>
<dbReference type="GO" id="GO:0007034">
    <property type="term" value="P:vacuolar transport"/>
    <property type="evidence" value="ECO:0007669"/>
    <property type="project" value="InterPro"/>
</dbReference>
<organism evidence="3 4">
    <name type="scientific">Polarella glacialis</name>
    <name type="common">Dinoflagellate</name>
    <dbReference type="NCBI Taxonomy" id="89957"/>
    <lineage>
        <taxon>Eukaryota</taxon>
        <taxon>Sar</taxon>
        <taxon>Alveolata</taxon>
        <taxon>Dinophyceae</taxon>
        <taxon>Suessiales</taxon>
        <taxon>Suessiaceae</taxon>
        <taxon>Polarella</taxon>
    </lineage>
</organism>
<proteinExistence type="predicted"/>